<dbReference type="AlphaFoldDB" id="A0A844YB23"/>
<dbReference type="InterPro" id="IPR029063">
    <property type="entry name" value="SAM-dependent_MTases_sf"/>
</dbReference>
<keyword evidence="3 4" id="KW-0949">S-adenosyl-L-methionine</keyword>
<dbReference type="GO" id="GO:0003676">
    <property type="term" value="F:nucleic acid binding"/>
    <property type="evidence" value="ECO:0007669"/>
    <property type="project" value="InterPro"/>
</dbReference>
<dbReference type="CDD" id="cd02440">
    <property type="entry name" value="AdoMet_MTases"/>
    <property type="match status" value="1"/>
</dbReference>
<evidence type="ECO:0000259" key="5">
    <source>
        <dbReference type="Pfam" id="PF13847"/>
    </source>
</evidence>
<feature type="binding site" evidence="4">
    <location>
        <begin position="112"/>
        <end position="116"/>
    </location>
    <ligand>
        <name>S-adenosyl-L-methionine</name>
        <dbReference type="ChEBI" id="CHEBI:59789"/>
    </ligand>
</feature>
<reference evidence="7 8" key="1">
    <citation type="submission" date="2019-12" db="EMBL/GenBank/DDBJ databases">
        <title>Genomic-based taxomic classification of the family Erythrobacteraceae.</title>
        <authorList>
            <person name="Xu L."/>
        </authorList>
    </citation>
    <scope>NUCLEOTIDE SEQUENCE [LARGE SCALE GENOMIC DNA]</scope>
    <source>
        <strain evidence="7 8">JCM 17468</strain>
    </source>
</reference>
<feature type="binding site" evidence="4">
    <location>
        <position position="163"/>
    </location>
    <ligand>
        <name>S-adenosyl-L-methionine</name>
        <dbReference type="ChEBI" id="CHEBI:59789"/>
    </ligand>
</feature>
<dbReference type="SUPFAM" id="SSF53335">
    <property type="entry name" value="S-adenosyl-L-methionine-dependent methyltransferases"/>
    <property type="match status" value="1"/>
</dbReference>
<organism evidence="7 8">
    <name type="scientific">Qipengyuania pelagi</name>
    <dbReference type="NCBI Taxonomy" id="994320"/>
    <lineage>
        <taxon>Bacteria</taxon>
        <taxon>Pseudomonadati</taxon>
        <taxon>Pseudomonadota</taxon>
        <taxon>Alphaproteobacteria</taxon>
        <taxon>Sphingomonadales</taxon>
        <taxon>Erythrobacteraceae</taxon>
        <taxon>Qipengyuania</taxon>
    </lineage>
</organism>
<dbReference type="PANTHER" id="PTHR18895:SF74">
    <property type="entry name" value="MTRF1L RELEASE FACTOR GLUTAMINE METHYLTRANSFERASE"/>
    <property type="match status" value="1"/>
</dbReference>
<comment type="catalytic activity">
    <reaction evidence="4">
        <text>L-glutaminyl-[peptide chain release factor] + S-adenosyl-L-methionine = N(5)-methyl-L-glutaminyl-[peptide chain release factor] + S-adenosyl-L-homocysteine + H(+)</text>
        <dbReference type="Rhea" id="RHEA:42896"/>
        <dbReference type="Rhea" id="RHEA-COMP:10271"/>
        <dbReference type="Rhea" id="RHEA-COMP:10272"/>
        <dbReference type="ChEBI" id="CHEBI:15378"/>
        <dbReference type="ChEBI" id="CHEBI:30011"/>
        <dbReference type="ChEBI" id="CHEBI:57856"/>
        <dbReference type="ChEBI" id="CHEBI:59789"/>
        <dbReference type="ChEBI" id="CHEBI:61891"/>
        <dbReference type="EC" id="2.1.1.297"/>
    </reaction>
</comment>
<keyword evidence="8" id="KW-1185">Reference proteome</keyword>
<gene>
    <name evidence="4 7" type="primary">prmC</name>
    <name evidence="7" type="ORF">GRI47_13595</name>
</gene>
<evidence type="ECO:0000256" key="3">
    <source>
        <dbReference type="ARBA" id="ARBA00022691"/>
    </source>
</evidence>
<sequence length="275" mass="29597">MTVGGALREAAERLAVEWGRFDAELLMAHALGVSRSDLLLRHLRDPVPTAFAPLLQRRLAHEPVAYILGEAEFYGRRFRVTPDTLIPRGDSETLIEAALAIRPDARRVLDCGTGTGALLLTVLAEGEAEGVGVDASKAALLVAQENAQALGVAERAHLLRRDWTQAGWADDLGTFDLILANPPYVEEGAPLDPSVRDHEPHSALFSGPEGLDDYRILLPQIDALLEDGGAAVFEIGTRQADAVTALAEAEGYSATLRRDLAGRARALVMTRGLNR</sequence>
<evidence type="ECO:0000256" key="4">
    <source>
        <dbReference type="HAMAP-Rule" id="MF_02126"/>
    </source>
</evidence>
<feature type="binding site" evidence="4">
    <location>
        <begin position="181"/>
        <end position="184"/>
    </location>
    <ligand>
        <name>substrate</name>
    </ligand>
</feature>
<protein>
    <recommendedName>
        <fullName evidence="4">Release factor glutamine methyltransferase</fullName>
        <shortName evidence="4">RF MTase</shortName>
        <ecNumber evidence="4">2.1.1.297</ecNumber>
    </recommendedName>
    <alternativeName>
        <fullName evidence="4">N5-glutamine methyltransferase PrmC</fullName>
    </alternativeName>
    <alternativeName>
        <fullName evidence="4">Protein-(glutamine-N5) MTase PrmC</fullName>
    </alternativeName>
    <alternativeName>
        <fullName evidence="4">Protein-glutamine N-methyltransferase PrmC</fullName>
    </alternativeName>
</protein>
<dbReference type="NCBIfam" id="TIGR00536">
    <property type="entry name" value="hemK_fam"/>
    <property type="match status" value="1"/>
</dbReference>
<dbReference type="PANTHER" id="PTHR18895">
    <property type="entry name" value="HEMK METHYLTRANSFERASE"/>
    <property type="match status" value="1"/>
</dbReference>
<dbReference type="Pfam" id="PF13847">
    <property type="entry name" value="Methyltransf_31"/>
    <property type="match status" value="1"/>
</dbReference>
<feature type="binding site" evidence="4">
    <location>
        <position position="181"/>
    </location>
    <ligand>
        <name>S-adenosyl-L-methionine</name>
        <dbReference type="ChEBI" id="CHEBI:59789"/>
    </ligand>
</feature>
<comment type="similarity">
    <text evidence="4">Belongs to the protein N5-glutamine methyltransferase family. PrmC subfamily.</text>
</comment>
<dbReference type="OrthoDB" id="9800643at2"/>
<dbReference type="InterPro" id="IPR019874">
    <property type="entry name" value="RF_methyltr_PrmC"/>
</dbReference>
<evidence type="ECO:0000256" key="1">
    <source>
        <dbReference type="ARBA" id="ARBA00022603"/>
    </source>
</evidence>
<proteinExistence type="inferred from homology"/>
<dbReference type="Gene3D" id="3.40.50.150">
    <property type="entry name" value="Vaccinia Virus protein VP39"/>
    <property type="match status" value="1"/>
</dbReference>
<dbReference type="InterPro" id="IPR040758">
    <property type="entry name" value="PrmC_N"/>
</dbReference>
<comment type="function">
    <text evidence="4">Methylates the class 1 translation termination release factors RF1/PrfA and RF2/PrfB on the glutamine residue of the universally conserved GGQ motif.</text>
</comment>
<comment type="caution">
    <text evidence="7">The sequence shown here is derived from an EMBL/GenBank/DDBJ whole genome shotgun (WGS) entry which is preliminary data.</text>
</comment>
<dbReference type="InterPro" id="IPR002052">
    <property type="entry name" value="DNA_methylase_N6_adenine_CS"/>
</dbReference>
<dbReference type="GO" id="GO:0032259">
    <property type="term" value="P:methylation"/>
    <property type="evidence" value="ECO:0007669"/>
    <property type="project" value="UniProtKB-KW"/>
</dbReference>
<feature type="binding site" evidence="4">
    <location>
        <position position="134"/>
    </location>
    <ligand>
        <name>S-adenosyl-L-methionine</name>
        <dbReference type="ChEBI" id="CHEBI:59789"/>
    </ligand>
</feature>
<keyword evidence="2 4" id="KW-0808">Transferase</keyword>
<evidence type="ECO:0000313" key="7">
    <source>
        <dbReference type="EMBL" id="MXO55036.1"/>
    </source>
</evidence>
<name>A0A844YB23_9SPHN</name>
<dbReference type="GO" id="GO:0102559">
    <property type="term" value="F:peptide chain release factor N(5)-glutamine methyltransferase activity"/>
    <property type="evidence" value="ECO:0007669"/>
    <property type="project" value="UniProtKB-EC"/>
</dbReference>
<dbReference type="InterPro" id="IPR050320">
    <property type="entry name" value="N5-glutamine_MTase"/>
</dbReference>
<dbReference type="InterPro" id="IPR025714">
    <property type="entry name" value="Methyltranfer_dom"/>
</dbReference>
<dbReference type="Pfam" id="PF17827">
    <property type="entry name" value="PrmC_N"/>
    <property type="match status" value="1"/>
</dbReference>
<dbReference type="HAMAP" id="MF_02126">
    <property type="entry name" value="RF_methyltr_PrmC"/>
    <property type="match status" value="1"/>
</dbReference>
<evidence type="ECO:0000313" key="8">
    <source>
        <dbReference type="Proteomes" id="UP000430272"/>
    </source>
</evidence>
<evidence type="ECO:0000259" key="6">
    <source>
        <dbReference type="Pfam" id="PF17827"/>
    </source>
</evidence>
<dbReference type="InterPro" id="IPR004556">
    <property type="entry name" value="HemK-like"/>
</dbReference>
<feature type="domain" description="Methyltransferase" evidence="5">
    <location>
        <begin position="106"/>
        <end position="181"/>
    </location>
</feature>
<dbReference type="EMBL" id="WTYD01000003">
    <property type="protein sequence ID" value="MXO55036.1"/>
    <property type="molecule type" value="Genomic_DNA"/>
</dbReference>
<dbReference type="PROSITE" id="PS00092">
    <property type="entry name" value="N6_MTASE"/>
    <property type="match status" value="1"/>
</dbReference>
<dbReference type="NCBIfam" id="TIGR03534">
    <property type="entry name" value="RF_mod_PrmC"/>
    <property type="match status" value="1"/>
</dbReference>
<accession>A0A844YB23</accession>
<dbReference type="Gene3D" id="1.10.8.10">
    <property type="entry name" value="DNA helicase RuvA subunit, C-terminal domain"/>
    <property type="match status" value="1"/>
</dbReference>
<evidence type="ECO:0000256" key="2">
    <source>
        <dbReference type="ARBA" id="ARBA00022679"/>
    </source>
</evidence>
<dbReference type="Proteomes" id="UP000430272">
    <property type="component" value="Unassembled WGS sequence"/>
</dbReference>
<dbReference type="EC" id="2.1.1.297" evidence="4"/>
<feature type="domain" description="Release factor glutamine methyltransferase N-terminal" evidence="6">
    <location>
        <begin position="6"/>
        <end position="69"/>
    </location>
</feature>
<keyword evidence="1 4" id="KW-0489">Methyltransferase</keyword>